<dbReference type="PANTHER" id="PTHR23135:SF4">
    <property type="entry name" value="UDP-N-ACETYLMURAMOYL-L-ALANYL-D-GLUTAMATE--2,6-DIAMINOPIMELATE LIGASE MURE HOMOLOG, CHLOROPLASTIC"/>
    <property type="match status" value="1"/>
</dbReference>
<dbReference type="GO" id="GO:0005524">
    <property type="term" value="F:ATP binding"/>
    <property type="evidence" value="ECO:0007669"/>
    <property type="project" value="UniProtKB-UniRule"/>
</dbReference>
<evidence type="ECO:0000256" key="5">
    <source>
        <dbReference type="ARBA" id="ARBA00022984"/>
    </source>
</evidence>
<evidence type="ECO:0000259" key="17">
    <source>
        <dbReference type="Pfam" id="PF01225"/>
    </source>
</evidence>
<dbReference type="GO" id="GO:0005737">
    <property type="term" value="C:cytoplasm"/>
    <property type="evidence" value="ECO:0007669"/>
    <property type="project" value="UniProtKB-SubCell"/>
</dbReference>
<dbReference type="GO" id="GO:0009252">
    <property type="term" value="P:peptidoglycan biosynthetic process"/>
    <property type="evidence" value="ECO:0007669"/>
    <property type="project" value="UniProtKB-UniRule"/>
</dbReference>
<organism evidence="20 21">
    <name type="scientific">Paenibacillus paeoniae</name>
    <dbReference type="NCBI Taxonomy" id="2292705"/>
    <lineage>
        <taxon>Bacteria</taxon>
        <taxon>Bacillati</taxon>
        <taxon>Bacillota</taxon>
        <taxon>Bacilli</taxon>
        <taxon>Bacillales</taxon>
        <taxon>Paenibacillaceae</taxon>
        <taxon>Paenibacillus</taxon>
    </lineage>
</organism>
<feature type="binding site" evidence="15">
    <location>
        <position position="185"/>
    </location>
    <ligand>
        <name>UDP-N-acetyl-alpha-D-muramoyl-L-alanyl-D-glutamate</name>
        <dbReference type="ChEBI" id="CHEBI:83900"/>
    </ligand>
</feature>
<evidence type="ECO:0000256" key="7">
    <source>
        <dbReference type="ARBA" id="ARBA00023316"/>
    </source>
</evidence>
<feature type="binding site" evidence="15">
    <location>
        <position position="177"/>
    </location>
    <ligand>
        <name>UDP-N-acetyl-alpha-D-muramoyl-L-alanyl-D-glutamate</name>
        <dbReference type="ChEBI" id="CHEBI:83900"/>
    </ligand>
</feature>
<dbReference type="Gene3D" id="3.90.190.20">
    <property type="entry name" value="Mur ligase, C-terminal domain"/>
    <property type="match status" value="1"/>
</dbReference>
<dbReference type="SUPFAM" id="SSF53244">
    <property type="entry name" value="MurD-like peptide ligases, peptide-binding domain"/>
    <property type="match status" value="1"/>
</dbReference>
<dbReference type="InterPro" id="IPR036615">
    <property type="entry name" value="Mur_ligase_C_dom_sf"/>
</dbReference>
<feature type="binding site" evidence="15">
    <location>
        <position position="468"/>
    </location>
    <ligand>
        <name>meso-2,6-diaminopimelate</name>
        <dbReference type="ChEBI" id="CHEBI:57791"/>
    </ligand>
</feature>
<comment type="cofactor">
    <cofactor evidence="15">
        <name>Mg(2+)</name>
        <dbReference type="ChEBI" id="CHEBI:18420"/>
    </cofactor>
</comment>
<gene>
    <name evidence="15" type="primary">murE</name>
    <name evidence="20" type="ORF">DX130_04095</name>
</gene>
<evidence type="ECO:0000313" key="21">
    <source>
        <dbReference type="Proteomes" id="UP000261905"/>
    </source>
</evidence>
<keyword evidence="15" id="KW-0067">ATP-binding</keyword>
<dbReference type="GO" id="GO:0000287">
    <property type="term" value="F:magnesium ion binding"/>
    <property type="evidence" value="ECO:0007669"/>
    <property type="project" value="UniProtKB-UniRule"/>
</dbReference>
<evidence type="ECO:0000256" key="12">
    <source>
        <dbReference type="ARBA" id="ARBA00075482"/>
    </source>
</evidence>
<dbReference type="Pfam" id="PF01225">
    <property type="entry name" value="Mur_ligase"/>
    <property type="match status" value="1"/>
</dbReference>
<evidence type="ECO:0000256" key="4">
    <source>
        <dbReference type="ARBA" id="ARBA00022960"/>
    </source>
</evidence>
<dbReference type="NCBIfam" id="TIGR01085">
    <property type="entry name" value="murE"/>
    <property type="match status" value="1"/>
</dbReference>
<dbReference type="GO" id="GO:0008360">
    <property type="term" value="P:regulation of cell shape"/>
    <property type="evidence" value="ECO:0007669"/>
    <property type="project" value="UniProtKB-KW"/>
</dbReference>
<comment type="caution">
    <text evidence="20">The sequence shown here is derived from an EMBL/GenBank/DDBJ whole genome shotgun (WGS) entry which is preliminary data.</text>
</comment>
<dbReference type="NCBIfam" id="NF001124">
    <property type="entry name" value="PRK00139.1-2"/>
    <property type="match status" value="1"/>
</dbReference>
<evidence type="ECO:0000259" key="19">
    <source>
        <dbReference type="Pfam" id="PF08245"/>
    </source>
</evidence>
<evidence type="ECO:0000259" key="18">
    <source>
        <dbReference type="Pfam" id="PF02875"/>
    </source>
</evidence>
<dbReference type="InterPro" id="IPR036565">
    <property type="entry name" value="Mur-like_cat_sf"/>
</dbReference>
<evidence type="ECO:0000256" key="14">
    <source>
        <dbReference type="ARBA" id="ARBA00081560"/>
    </source>
</evidence>
<feature type="domain" description="Mur ligase central" evidence="19">
    <location>
        <begin position="106"/>
        <end position="314"/>
    </location>
</feature>
<dbReference type="EMBL" id="QUBQ01000001">
    <property type="protein sequence ID" value="REK76243.1"/>
    <property type="molecule type" value="Genomic_DNA"/>
</dbReference>
<keyword evidence="15 20" id="KW-0436">Ligase</keyword>
<comment type="catalytic activity">
    <reaction evidence="8 15">
        <text>UDP-N-acetyl-alpha-D-muramoyl-L-alanyl-D-glutamate + meso-2,6-diaminopimelate + ATP = UDP-N-acetyl-alpha-D-muramoyl-L-alanyl-gamma-D-glutamyl-meso-2,6-diaminopimelate + ADP + phosphate + H(+)</text>
        <dbReference type="Rhea" id="RHEA:23676"/>
        <dbReference type="ChEBI" id="CHEBI:15378"/>
        <dbReference type="ChEBI" id="CHEBI:30616"/>
        <dbReference type="ChEBI" id="CHEBI:43474"/>
        <dbReference type="ChEBI" id="CHEBI:57791"/>
        <dbReference type="ChEBI" id="CHEBI:83900"/>
        <dbReference type="ChEBI" id="CHEBI:83905"/>
        <dbReference type="ChEBI" id="CHEBI:456216"/>
        <dbReference type="EC" id="6.3.2.13"/>
    </reaction>
</comment>
<dbReference type="PANTHER" id="PTHR23135">
    <property type="entry name" value="MUR LIGASE FAMILY MEMBER"/>
    <property type="match status" value="1"/>
</dbReference>
<keyword evidence="5 15" id="KW-0573">Peptidoglycan synthesis</keyword>
<dbReference type="Gene3D" id="3.40.1390.10">
    <property type="entry name" value="MurE/MurF, N-terminal domain"/>
    <property type="match status" value="1"/>
</dbReference>
<dbReference type="InterPro" id="IPR013221">
    <property type="entry name" value="Mur_ligase_cen"/>
</dbReference>
<evidence type="ECO:0000256" key="13">
    <source>
        <dbReference type="ARBA" id="ARBA00076158"/>
    </source>
</evidence>
<keyword evidence="4 15" id="KW-0133">Cell shape</keyword>
<feature type="binding site" evidence="15">
    <location>
        <position position="385"/>
    </location>
    <ligand>
        <name>meso-2,6-diaminopimelate</name>
        <dbReference type="ChEBI" id="CHEBI:57791"/>
    </ligand>
</feature>
<accession>A0A371PJC2</accession>
<comment type="subcellular location">
    <subcellularLocation>
        <location evidence="15 16">Cytoplasm</location>
    </subcellularLocation>
</comment>
<dbReference type="HAMAP" id="MF_00208">
    <property type="entry name" value="MurE"/>
    <property type="match status" value="1"/>
</dbReference>
<feature type="domain" description="Mur ligase C-terminal" evidence="18">
    <location>
        <begin position="336"/>
        <end position="466"/>
    </location>
</feature>
<evidence type="ECO:0000256" key="15">
    <source>
        <dbReference type="HAMAP-Rule" id="MF_00208"/>
    </source>
</evidence>
<dbReference type="Pfam" id="PF08245">
    <property type="entry name" value="Mur_ligase_M"/>
    <property type="match status" value="1"/>
</dbReference>
<comment type="similarity">
    <text evidence="2 15">Belongs to the MurCDEF family. MurE subfamily.</text>
</comment>
<evidence type="ECO:0000256" key="9">
    <source>
        <dbReference type="ARBA" id="ARBA00056782"/>
    </source>
</evidence>
<reference evidence="20 21" key="1">
    <citation type="submission" date="2018-08" db="EMBL/GenBank/DDBJ databases">
        <title>Paenibacillus sp. M4BSY-1, whole genome shotgun sequence.</title>
        <authorList>
            <person name="Tuo L."/>
        </authorList>
    </citation>
    <scope>NUCLEOTIDE SEQUENCE [LARGE SCALE GENOMIC DNA]</scope>
    <source>
        <strain evidence="20 21">M4BSY-1</strain>
    </source>
</reference>
<dbReference type="RefSeq" id="WP_116043045.1">
    <property type="nucleotide sequence ID" value="NZ_QUBQ01000001.1"/>
</dbReference>
<dbReference type="InterPro" id="IPR004101">
    <property type="entry name" value="Mur_ligase_C"/>
</dbReference>
<evidence type="ECO:0000256" key="6">
    <source>
        <dbReference type="ARBA" id="ARBA00023306"/>
    </source>
</evidence>
<dbReference type="AlphaFoldDB" id="A0A371PJC2"/>
<feature type="binding site" evidence="15">
    <location>
        <begin position="409"/>
        <end position="412"/>
    </location>
    <ligand>
        <name>meso-2,6-diaminopimelate</name>
        <dbReference type="ChEBI" id="CHEBI:57791"/>
    </ligand>
</feature>
<dbReference type="InterPro" id="IPR000713">
    <property type="entry name" value="Mur_ligase_N"/>
</dbReference>
<dbReference type="InterPro" id="IPR005761">
    <property type="entry name" value="UDP-N-AcMur-Glu-dNH2Pim_ligase"/>
</dbReference>
<dbReference type="UniPathway" id="UPA00219"/>
<feature type="binding site" evidence="15">
    <location>
        <position position="464"/>
    </location>
    <ligand>
        <name>meso-2,6-diaminopimelate</name>
        <dbReference type="ChEBI" id="CHEBI:57791"/>
    </ligand>
</feature>
<dbReference type="Gene3D" id="3.40.1190.10">
    <property type="entry name" value="Mur-like, catalytic domain"/>
    <property type="match status" value="1"/>
</dbReference>
<comment type="function">
    <text evidence="9 15">Catalyzes the addition of meso-diaminopimelic acid to the nucleotide precursor UDP-N-acetylmuramoyl-L-alanyl-D-glutamate (UMAG) in the biosynthesis of bacterial cell-wall peptidoglycan.</text>
</comment>
<evidence type="ECO:0000256" key="2">
    <source>
        <dbReference type="ARBA" id="ARBA00005898"/>
    </source>
</evidence>
<comment type="PTM">
    <text evidence="15">Carboxylation is probably crucial for Mg(2+) binding and, consequently, for the gamma-phosphate positioning of ATP.</text>
</comment>
<evidence type="ECO:0000256" key="11">
    <source>
        <dbReference type="ARBA" id="ARBA00072883"/>
    </source>
</evidence>
<keyword evidence="6 15" id="KW-0131">Cell cycle</keyword>
<protein>
    <recommendedName>
        <fullName evidence="11 15">UDP-N-acetylmuramoyl-L-alanyl-D-glutamate--2,6-diaminopimelate ligase</fullName>
        <ecNumber evidence="10 15">6.3.2.13</ecNumber>
    </recommendedName>
    <alternativeName>
        <fullName evidence="12 15">Meso-A2pm-adding enzyme</fullName>
    </alternativeName>
    <alternativeName>
        <fullName evidence="13 15">Meso-diaminopimelate-adding enzyme</fullName>
    </alternativeName>
    <alternativeName>
        <fullName evidence="14 15">UDP-MurNAc-L-Ala-D-Glu:meso-diaminopimelate ligase</fullName>
    </alternativeName>
    <alternativeName>
        <fullName evidence="15">UDP-MurNAc-tripeptide synthetase</fullName>
    </alternativeName>
    <alternativeName>
        <fullName evidence="15">UDP-N-acetylmuramyl-tripeptide synthetase</fullName>
    </alternativeName>
</protein>
<dbReference type="GO" id="GO:0051301">
    <property type="term" value="P:cell division"/>
    <property type="evidence" value="ECO:0007669"/>
    <property type="project" value="UniProtKB-KW"/>
</dbReference>
<sequence length="495" mass="54492">MRLRDLTDLLITARLVGDGDTEFRGIEKDSRLVEPGQLFLCVPGLTVDGHAYAAEAVRKGAVAIVTERLLALDVPQLLVKDSRLATAIIADHVYAHPSEKIKLIGVTGTNGKTTTTYLIEKIWNDQRMQTGVIGTIEWRYDGRSFPMKGTTPDAHELQRQLGEMRDAGMRYCAMEVSSHALEQGRVKGCRFRTAIFTNLTQDHLDYHGTMEQYADAKGLFFSRLGNAYSQPAQERCYAVLNADDEASVRFRMLTSAEVITYGIEKEADVRATAISVSARGTFFHVQTFRGEADIRLRLPGKFNVYNALAAISAALIEGIALDDIKTSLESIPGVPGRVESVEEGQPFSVVVDYAHTPDGLENVLRAVQEFADHRIICVFGCGGDRDRTKRPLMGKIAARYADMVIVTSDNPRTENPDQIMADIAAGLAEGEQDASRCLFIPDRRAAIQKAVEMASQGDVVLIAGKGHETYQLIGGKVYPFDDRIEAKEAIRGLLH</sequence>
<feature type="modified residue" description="N6-carboxylysine" evidence="15">
    <location>
        <position position="217"/>
    </location>
</feature>
<feature type="binding site" evidence="15">
    <location>
        <position position="30"/>
    </location>
    <ligand>
        <name>UDP-N-acetyl-alpha-D-muramoyl-L-alanyl-D-glutamate</name>
        <dbReference type="ChEBI" id="CHEBI:83900"/>
    </ligand>
</feature>
<feature type="binding site" evidence="15">
    <location>
        <begin position="108"/>
        <end position="114"/>
    </location>
    <ligand>
        <name>ATP</name>
        <dbReference type="ChEBI" id="CHEBI:30616"/>
    </ligand>
</feature>
<evidence type="ECO:0000256" key="1">
    <source>
        <dbReference type="ARBA" id="ARBA00004752"/>
    </source>
</evidence>
<evidence type="ECO:0000313" key="20">
    <source>
        <dbReference type="EMBL" id="REK76243.1"/>
    </source>
</evidence>
<comment type="pathway">
    <text evidence="1 15 16">Cell wall biogenesis; peptidoglycan biosynthesis.</text>
</comment>
<dbReference type="Proteomes" id="UP000261905">
    <property type="component" value="Unassembled WGS sequence"/>
</dbReference>
<keyword evidence="3 15" id="KW-0132">Cell division</keyword>
<feature type="domain" description="Mur ligase N-terminal catalytic" evidence="17">
    <location>
        <begin position="23"/>
        <end position="72"/>
    </location>
</feature>
<keyword evidence="15" id="KW-0963">Cytoplasm</keyword>
<evidence type="ECO:0000256" key="8">
    <source>
        <dbReference type="ARBA" id="ARBA00050251"/>
    </source>
</evidence>
<feature type="binding site" evidence="15">
    <location>
        <position position="183"/>
    </location>
    <ligand>
        <name>UDP-N-acetyl-alpha-D-muramoyl-L-alanyl-D-glutamate</name>
        <dbReference type="ChEBI" id="CHEBI:83900"/>
    </ligand>
</feature>
<dbReference type="FunFam" id="3.90.190.20:FF:000006">
    <property type="entry name" value="UDP-N-acetylmuramoyl-L-alanyl-D-glutamate--2,6-diaminopimelate ligase"/>
    <property type="match status" value="1"/>
</dbReference>
<dbReference type="InterPro" id="IPR035911">
    <property type="entry name" value="MurE/MurF_N"/>
</dbReference>
<dbReference type="GO" id="GO:0071555">
    <property type="term" value="P:cell wall organization"/>
    <property type="evidence" value="ECO:0007669"/>
    <property type="project" value="UniProtKB-KW"/>
</dbReference>
<name>A0A371PJC2_9BACL</name>
<evidence type="ECO:0000256" key="3">
    <source>
        <dbReference type="ARBA" id="ARBA00022618"/>
    </source>
</evidence>
<feature type="short sequence motif" description="Meso-diaminopimelate recognition motif" evidence="15">
    <location>
        <begin position="409"/>
        <end position="412"/>
    </location>
</feature>
<comment type="caution">
    <text evidence="15">Lacks conserved residue(s) required for the propagation of feature annotation.</text>
</comment>
<proteinExistence type="inferred from homology"/>
<keyword evidence="15" id="KW-0547">Nucleotide-binding</keyword>
<dbReference type="EC" id="6.3.2.13" evidence="10 15"/>
<dbReference type="GO" id="GO:0008765">
    <property type="term" value="F:UDP-N-acetylmuramoylalanyl-D-glutamate-2,6-diaminopimelate ligase activity"/>
    <property type="evidence" value="ECO:0007669"/>
    <property type="project" value="UniProtKB-UniRule"/>
</dbReference>
<evidence type="ECO:0000256" key="16">
    <source>
        <dbReference type="RuleBase" id="RU004135"/>
    </source>
</evidence>
<keyword evidence="7 15" id="KW-0961">Cell wall biogenesis/degradation</keyword>
<dbReference type="Pfam" id="PF02875">
    <property type="entry name" value="Mur_ligase_C"/>
    <property type="match status" value="1"/>
</dbReference>
<keyword evidence="15" id="KW-0460">Magnesium</keyword>
<feature type="binding site" evidence="15">
    <location>
        <begin position="150"/>
        <end position="151"/>
    </location>
    <ligand>
        <name>UDP-N-acetyl-alpha-D-muramoyl-L-alanyl-D-glutamate</name>
        <dbReference type="ChEBI" id="CHEBI:83900"/>
    </ligand>
</feature>
<dbReference type="SUPFAM" id="SSF63418">
    <property type="entry name" value="MurE/MurF N-terminal domain"/>
    <property type="match status" value="1"/>
</dbReference>
<dbReference type="NCBIfam" id="NF001126">
    <property type="entry name" value="PRK00139.1-4"/>
    <property type="match status" value="1"/>
</dbReference>
<keyword evidence="21" id="KW-1185">Reference proteome</keyword>
<dbReference type="OrthoDB" id="9800958at2"/>
<evidence type="ECO:0000256" key="10">
    <source>
        <dbReference type="ARBA" id="ARBA00066633"/>
    </source>
</evidence>
<dbReference type="SUPFAM" id="SSF53623">
    <property type="entry name" value="MurD-like peptide ligases, catalytic domain"/>
    <property type="match status" value="1"/>
</dbReference>